<dbReference type="Proteomes" id="UP000317371">
    <property type="component" value="Unassembled WGS sequence"/>
</dbReference>
<organism evidence="2 3">
    <name type="scientific">Litorilinea aerophila</name>
    <dbReference type="NCBI Taxonomy" id="1204385"/>
    <lineage>
        <taxon>Bacteria</taxon>
        <taxon>Bacillati</taxon>
        <taxon>Chloroflexota</taxon>
        <taxon>Caldilineae</taxon>
        <taxon>Caldilineales</taxon>
        <taxon>Caldilineaceae</taxon>
        <taxon>Litorilinea</taxon>
    </lineage>
</organism>
<sequence length="280" mass="31867">MSHLKRHWPMFQADPNRIYFQAHRGSVDERPENTLVAFRHAWHFPGAIPETDVRTTRDGVLICLHDATLARTTDAPDEYKDVPVSRLTEAEVRRWDAGVRFSPAYAGQHVPTLREVLAELSGHPERALYLEVKDADFQALGRLLDEYGVWDQILFIAGNPAWLLELQRLFPGVPTMTWLSGSPEKIQAGFEHLARTDFAGITQLQMHLHAAADQDAIRYLLDEAFLQYAQERLRKVGAVLQLRPFRFDGPSLRRLIDLGVHWFVADAPEQFSAALAAARR</sequence>
<evidence type="ECO:0000313" key="2">
    <source>
        <dbReference type="EMBL" id="TQE94231.1"/>
    </source>
</evidence>
<gene>
    <name evidence="2" type="ORF">FKZ61_17790</name>
</gene>
<keyword evidence="3" id="KW-1185">Reference proteome</keyword>
<dbReference type="PANTHER" id="PTHR46211">
    <property type="entry name" value="GLYCEROPHOSPHORYL DIESTER PHOSPHODIESTERASE"/>
    <property type="match status" value="1"/>
</dbReference>
<dbReference type="EMBL" id="VIGC01000026">
    <property type="protein sequence ID" value="TQE94231.1"/>
    <property type="molecule type" value="Genomic_DNA"/>
</dbReference>
<dbReference type="GO" id="GO:0008081">
    <property type="term" value="F:phosphoric diester hydrolase activity"/>
    <property type="evidence" value="ECO:0007669"/>
    <property type="project" value="InterPro"/>
</dbReference>
<dbReference type="GO" id="GO:0006629">
    <property type="term" value="P:lipid metabolic process"/>
    <property type="evidence" value="ECO:0007669"/>
    <property type="project" value="InterPro"/>
</dbReference>
<dbReference type="Gene3D" id="3.20.20.190">
    <property type="entry name" value="Phosphatidylinositol (PI) phosphodiesterase"/>
    <property type="match status" value="1"/>
</dbReference>
<comment type="caution">
    <text evidence="2">The sequence shown here is derived from an EMBL/GenBank/DDBJ whole genome shotgun (WGS) entry which is preliminary data.</text>
</comment>
<proteinExistence type="predicted"/>
<evidence type="ECO:0000313" key="3">
    <source>
        <dbReference type="Proteomes" id="UP000317371"/>
    </source>
</evidence>
<dbReference type="InterPro" id="IPR030395">
    <property type="entry name" value="GP_PDE_dom"/>
</dbReference>
<dbReference type="PROSITE" id="PS51704">
    <property type="entry name" value="GP_PDE"/>
    <property type="match status" value="1"/>
</dbReference>
<feature type="domain" description="GP-PDE" evidence="1">
    <location>
        <begin position="18"/>
        <end position="275"/>
    </location>
</feature>
<evidence type="ECO:0000259" key="1">
    <source>
        <dbReference type="PROSITE" id="PS51704"/>
    </source>
</evidence>
<name>A0A540VBU4_9CHLR</name>
<dbReference type="SUPFAM" id="SSF51695">
    <property type="entry name" value="PLC-like phosphodiesterases"/>
    <property type="match status" value="1"/>
</dbReference>
<protein>
    <submittedName>
        <fullName evidence="2">Glycerophosphodiester phosphodiesterase</fullName>
    </submittedName>
</protein>
<accession>A0A540VBU4</accession>
<dbReference type="OrthoDB" id="384721at2"/>
<dbReference type="Pfam" id="PF03009">
    <property type="entry name" value="GDPD"/>
    <property type="match status" value="1"/>
</dbReference>
<dbReference type="AlphaFoldDB" id="A0A540VBU4"/>
<dbReference type="InParanoid" id="A0A540VBU4"/>
<dbReference type="InterPro" id="IPR017946">
    <property type="entry name" value="PLC-like_Pdiesterase_TIM-brl"/>
</dbReference>
<reference evidence="2 3" key="1">
    <citation type="submission" date="2019-06" db="EMBL/GenBank/DDBJ databases">
        <title>Genome sequence of Litorilinea aerophila BAA-2444.</title>
        <authorList>
            <person name="Maclea K.S."/>
            <person name="Maurais E.G."/>
            <person name="Iannazzi L.C."/>
        </authorList>
    </citation>
    <scope>NUCLEOTIDE SEQUENCE [LARGE SCALE GENOMIC DNA]</scope>
    <source>
        <strain evidence="2 3">ATCC BAA-2444</strain>
    </source>
</reference>
<dbReference type="PANTHER" id="PTHR46211:SF14">
    <property type="entry name" value="GLYCEROPHOSPHODIESTER PHOSPHODIESTERASE"/>
    <property type="match status" value="1"/>
</dbReference>